<feature type="compositionally biased region" description="Low complexity" evidence="1">
    <location>
        <begin position="47"/>
        <end position="66"/>
    </location>
</feature>
<evidence type="ECO:0000313" key="3">
    <source>
        <dbReference type="Proteomes" id="UP001415857"/>
    </source>
</evidence>
<dbReference type="PANTHER" id="PTHR33625:SF3">
    <property type="entry name" value="OS04G0550700 PROTEIN"/>
    <property type="match status" value="1"/>
</dbReference>
<gene>
    <name evidence="2" type="ORF">L1049_020407</name>
</gene>
<reference evidence="2 3" key="1">
    <citation type="journal article" date="2024" name="Plant J.">
        <title>Genome sequences and population genomics reveal climatic adaptation and genomic divergence between two closely related sweetgum species.</title>
        <authorList>
            <person name="Xu W.Q."/>
            <person name="Ren C.Q."/>
            <person name="Zhang X.Y."/>
            <person name="Comes H.P."/>
            <person name="Liu X.H."/>
            <person name="Li Y.G."/>
            <person name="Kettle C.J."/>
            <person name="Jalonen R."/>
            <person name="Gaisberger H."/>
            <person name="Ma Y.Z."/>
            <person name="Qiu Y.X."/>
        </authorList>
    </citation>
    <scope>NUCLEOTIDE SEQUENCE [LARGE SCALE GENOMIC DNA]</scope>
    <source>
        <strain evidence="2">Hangzhou</strain>
    </source>
</reference>
<dbReference type="PANTHER" id="PTHR33625">
    <property type="entry name" value="OS08G0179900 PROTEIN"/>
    <property type="match status" value="1"/>
</dbReference>
<organism evidence="2 3">
    <name type="scientific">Liquidambar formosana</name>
    <name type="common">Formosan gum</name>
    <dbReference type="NCBI Taxonomy" id="63359"/>
    <lineage>
        <taxon>Eukaryota</taxon>
        <taxon>Viridiplantae</taxon>
        <taxon>Streptophyta</taxon>
        <taxon>Embryophyta</taxon>
        <taxon>Tracheophyta</taxon>
        <taxon>Spermatophyta</taxon>
        <taxon>Magnoliopsida</taxon>
        <taxon>eudicotyledons</taxon>
        <taxon>Gunneridae</taxon>
        <taxon>Pentapetalae</taxon>
        <taxon>Saxifragales</taxon>
        <taxon>Altingiaceae</taxon>
        <taxon>Liquidambar</taxon>
    </lineage>
</organism>
<evidence type="ECO:0000313" key="2">
    <source>
        <dbReference type="EMBL" id="KAK9292436.1"/>
    </source>
</evidence>
<proteinExistence type="predicted"/>
<sequence length="339" mass="36895">MLRTVARAVTRAGVGGVQEPFSASTNTTTSTNTRPTTTTTTHRHKPNSSNLLSLSSSTSSPSPFSPLNLPISPTSSAPTWPSFSSSSSSSYCDEFEWVSLDGSEDERANGFFDDFVLGPVPSMDEVQNAVSALQQVFDPASYSQLIRDRYVATSDKDVAHHITTPTGLIHGASSFNTELDWIEPALQLCNSRMLRPNGSDRVYDAFHLLQTEPSVQRMVISLSCDRAVWDAVLNNEVVRELRESVNADAAENNSLTSSDEVSDGSKAATSILKMIFDNTKAKAMELIETITKLVNQLFLPPSEKTTEAATDPFEEKLRSSFLLTVVVLLIVAVARSHRG</sequence>
<feature type="compositionally biased region" description="Low complexity" evidence="1">
    <location>
        <begin position="24"/>
        <end position="40"/>
    </location>
</feature>
<feature type="region of interest" description="Disordered" evidence="1">
    <location>
        <begin position="16"/>
        <end position="66"/>
    </location>
</feature>
<comment type="caution">
    <text evidence="2">The sequence shown here is derived from an EMBL/GenBank/DDBJ whole genome shotgun (WGS) entry which is preliminary data.</text>
</comment>
<name>A0AAP0X600_LIQFO</name>
<protein>
    <submittedName>
        <fullName evidence="2">Uncharacterized protein</fullName>
    </submittedName>
</protein>
<accession>A0AAP0X600</accession>
<dbReference type="Proteomes" id="UP001415857">
    <property type="component" value="Unassembled WGS sequence"/>
</dbReference>
<keyword evidence="3" id="KW-1185">Reference proteome</keyword>
<evidence type="ECO:0000256" key="1">
    <source>
        <dbReference type="SAM" id="MobiDB-lite"/>
    </source>
</evidence>
<dbReference type="AlphaFoldDB" id="A0AAP0X600"/>
<dbReference type="EMBL" id="JBBPBK010000001">
    <property type="protein sequence ID" value="KAK9292436.1"/>
    <property type="molecule type" value="Genomic_DNA"/>
</dbReference>